<dbReference type="RefSeq" id="WP_141449085.1">
    <property type="nucleotide sequence ID" value="NZ_CBCSAZ010000003.1"/>
</dbReference>
<sequence length="193" mass="20369">MDNRFPPPDGPNGRQNGPDLRKNPERGEFGSQPSDDPYLNDNDGRTYEERMNPPFSPYDEFPRDDREFGKLKHSGPGIASFVLSLVAIALYVVFFVSAVGVVYSIGSAGTTFDPYTATEEQMMSVGVGALVLIASLLGAAVLNLIGVILGIVGLVSKTRKKVFAVIGTALNALCLLGGGGFILISTLMGAGGL</sequence>
<evidence type="ECO:0000256" key="2">
    <source>
        <dbReference type="SAM" id="Phobius"/>
    </source>
</evidence>
<keyword evidence="2" id="KW-0472">Membrane</keyword>
<keyword evidence="2" id="KW-0812">Transmembrane</keyword>
<dbReference type="KEGG" id="saca:FFV09_17865"/>
<dbReference type="Proteomes" id="UP000316968">
    <property type="component" value="Chromosome"/>
</dbReference>
<gene>
    <name evidence="3" type="ORF">FFV09_17865</name>
</gene>
<evidence type="ECO:0000313" key="3">
    <source>
        <dbReference type="EMBL" id="QDH22543.1"/>
    </source>
</evidence>
<keyword evidence="4" id="KW-1185">Reference proteome</keyword>
<accession>A0A4Y6UXU0</accession>
<evidence type="ECO:0000313" key="4">
    <source>
        <dbReference type="Proteomes" id="UP000316968"/>
    </source>
</evidence>
<organism evidence="3 4">
    <name type="scientific">Saccharibacillus brassicae</name>
    <dbReference type="NCBI Taxonomy" id="2583377"/>
    <lineage>
        <taxon>Bacteria</taxon>
        <taxon>Bacillati</taxon>
        <taxon>Bacillota</taxon>
        <taxon>Bacilli</taxon>
        <taxon>Bacillales</taxon>
        <taxon>Paenibacillaceae</taxon>
        <taxon>Saccharibacillus</taxon>
    </lineage>
</organism>
<feature type="transmembrane region" description="Helical" evidence="2">
    <location>
        <begin position="162"/>
        <end position="184"/>
    </location>
</feature>
<evidence type="ECO:0008006" key="5">
    <source>
        <dbReference type="Google" id="ProtNLM"/>
    </source>
</evidence>
<feature type="transmembrane region" description="Helical" evidence="2">
    <location>
        <begin position="78"/>
        <end position="105"/>
    </location>
</feature>
<keyword evidence="2" id="KW-1133">Transmembrane helix</keyword>
<dbReference type="AlphaFoldDB" id="A0A4Y6UXU0"/>
<reference evidence="3 4" key="1">
    <citation type="submission" date="2019-06" db="EMBL/GenBank/DDBJ databases">
        <title>Saccharibacillus brassicae sp. nov., an endophytic bacterium isolated from Chinese cabbage seeds (Brassica pekinensis).</title>
        <authorList>
            <person name="Jiang L."/>
            <person name="Lee J."/>
            <person name="Kim S.W."/>
        </authorList>
    </citation>
    <scope>NUCLEOTIDE SEQUENCE [LARGE SCALE GENOMIC DNA]</scope>
    <source>
        <strain evidence="4">KCTC 43072 / ATSA2</strain>
    </source>
</reference>
<feature type="compositionally biased region" description="Pro residues" evidence="1">
    <location>
        <begin position="1"/>
        <end position="10"/>
    </location>
</feature>
<feature type="region of interest" description="Disordered" evidence="1">
    <location>
        <begin position="1"/>
        <end position="62"/>
    </location>
</feature>
<name>A0A4Y6UXU0_SACBS</name>
<dbReference type="OrthoDB" id="2608137at2"/>
<dbReference type="EMBL" id="CP041217">
    <property type="protein sequence ID" value="QDH22543.1"/>
    <property type="molecule type" value="Genomic_DNA"/>
</dbReference>
<feature type="compositionally biased region" description="Basic and acidic residues" evidence="1">
    <location>
        <begin position="19"/>
        <end position="28"/>
    </location>
</feature>
<evidence type="ECO:0000256" key="1">
    <source>
        <dbReference type="SAM" id="MobiDB-lite"/>
    </source>
</evidence>
<feature type="compositionally biased region" description="Basic and acidic residues" evidence="1">
    <location>
        <begin position="42"/>
        <end position="51"/>
    </location>
</feature>
<feature type="transmembrane region" description="Helical" evidence="2">
    <location>
        <begin position="125"/>
        <end position="155"/>
    </location>
</feature>
<proteinExistence type="predicted"/>
<protein>
    <recommendedName>
        <fullName evidence="5">DUF4064 domain-containing protein</fullName>
    </recommendedName>
</protein>